<gene>
    <name evidence="1" type="ORF">ITI46_07765</name>
</gene>
<proteinExistence type="predicted"/>
<organism evidence="1 2">
    <name type="scientific">Streptomyces oryzae</name>
    <dbReference type="NCBI Taxonomy" id="1434886"/>
    <lineage>
        <taxon>Bacteria</taxon>
        <taxon>Bacillati</taxon>
        <taxon>Actinomycetota</taxon>
        <taxon>Actinomycetes</taxon>
        <taxon>Kitasatosporales</taxon>
        <taxon>Streptomycetaceae</taxon>
        <taxon>Streptomyces</taxon>
    </lineage>
</organism>
<comment type="caution">
    <text evidence="1">The sequence shown here is derived from an EMBL/GenBank/DDBJ whole genome shotgun (WGS) entry which is preliminary data.</text>
</comment>
<dbReference type="Proteomes" id="UP001519064">
    <property type="component" value="Unassembled WGS sequence"/>
</dbReference>
<name>A0ABS3X8C6_9ACTN</name>
<reference evidence="1 2" key="1">
    <citation type="submission" date="2020-11" db="EMBL/GenBank/DDBJ databases">
        <title>Streptomyces spirodelae sp. nov., isolated from duckweed.</title>
        <authorList>
            <person name="Saimee Y."/>
            <person name="Duangmal K."/>
        </authorList>
    </citation>
    <scope>NUCLEOTIDE SEQUENCE [LARGE SCALE GENOMIC DNA]</scope>
    <source>
        <strain evidence="1 2">S16-07</strain>
    </source>
</reference>
<keyword evidence="2" id="KW-1185">Reference proteome</keyword>
<evidence type="ECO:0000313" key="2">
    <source>
        <dbReference type="Proteomes" id="UP001519064"/>
    </source>
</evidence>
<dbReference type="EMBL" id="JADKMA010000026">
    <property type="protein sequence ID" value="MBO8191589.1"/>
    <property type="molecule type" value="Genomic_DNA"/>
</dbReference>
<evidence type="ECO:0000313" key="1">
    <source>
        <dbReference type="EMBL" id="MBO8191589.1"/>
    </source>
</evidence>
<accession>A0ABS3X8C6</accession>
<protein>
    <submittedName>
        <fullName evidence="1">Uncharacterized protein</fullName>
    </submittedName>
</protein>
<sequence length="87" mass="9473">MATLLAMLIIGGADHRVVEMPGPDGSTGFAIVEASAADNPEKLREIRESLHRWAAEREAIDAEWTVSPVPASWMERTDELSAARASR</sequence>
<dbReference type="RefSeq" id="WP_209238687.1">
    <property type="nucleotide sequence ID" value="NZ_JADKMA010000026.1"/>
</dbReference>